<accession>A0ABC8REE3</accession>
<protein>
    <recommendedName>
        <fullName evidence="3">Reverse transcriptase zinc-binding domain-containing protein</fullName>
    </recommendedName>
</protein>
<comment type="caution">
    <text evidence="1">The sequence shown here is derived from an EMBL/GenBank/DDBJ whole genome shotgun (WGS) entry which is preliminary data.</text>
</comment>
<evidence type="ECO:0000313" key="1">
    <source>
        <dbReference type="EMBL" id="CAK9143123.1"/>
    </source>
</evidence>
<evidence type="ECO:0008006" key="3">
    <source>
        <dbReference type="Google" id="ProtNLM"/>
    </source>
</evidence>
<evidence type="ECO:0000313" key="2">
    <source>
        <dbReference type="Proteomes" id="UP001642360"/>
    </source>
</evidence>
<organism evidence="1 2">
    <name type="scientific">Ilex paraguariensis</name>
    <name type="common">yerba mate</name>
    <dbReference type="NCBI Taxonomy" id="185542"/>
    <lineage>
        <taxon>Eukaryota</taxon>
        <taxon>Viridiplantae</taxon>
        <taxon>Streptophyta</taxon>
        <taxon>Embryophyta</taxon>
        <taxon>Tracheophyta</taxon>
        <taxon>Spermatophyta</taxon>
        <taxon>Magnoliopsida</taxon>
        <taxon>eudicotyledons</taxon>
        <taxon>Gunneridae</taxon>
        <taxon>Pentapetalae</taxon>
        <taxon>asterids</taxon>
        <taxon>campanulids</taxon>
        <taxon>Aquifoliales</taxon>
        <taxon>Aquifoliaceae</taxon>
        <taxon>Ilex</taxon>
    </lineage>
</organism>
<proteinExistence type="predicted"/>
<keyword evidence="2" id="KW-1185">Reference proteome</keyword>
<gene>
    <name evidence="1" type="ORF">ILEXP_LOCUS10819</name>
</gene>
<name>A0ABC8REE3_9AQUA</name>
<dbReference type="EMBL" id="CAUOFW020001280">
    <property type="protein sequence ID" value="CAK9143123.1"/>
    <property type="molecule type" value="Genomic_DNA"/>
</dbReference>
<dbReference type="Proteomes" id="UP001642360">
    <property type="component" value="Unassembled WGS sequence"/>
</dbReference>
<sequence length="142" mass="15830">MTKCLLCGSLSEARDHIFLECPVAKVAWNSSRFVLNLYQEGALNDWLLDFLSQLSADQQCLSVALVIMVQPQWSSTWRRADTPPIKSLIMLKNSSPNFGSVKLGLLGHNNQNSWQINFDGVVLESEGVSRVGVVVRDWHGSL</sequence>
<dbReference type="AlphaFoldDB" id="A0ABC8REE3"/>
<reference evidence="1 2" key="1">
    <citation type="submission" date="2024-02" db="EMBL/GenBank/DDBJ databases">
        <authorList>
            <person name="Vignale AGUSTIN F."/>
            <person name="Sosa J E."/>
            <person name="Modenutti C."/>
        </authorList>
    </citation>
    <scope>NUCLEOTIDE SEQUENCE [LARGE SCALE GENOMIC DNA]</scope>
</reference>